<feature type="region of interest" description="Disordered" evidence="1">
    <location>
        <begin position="1"/>
        <end position="71"/>
    </location>
</feature>
<reference evidence="2 3" key="1">
    <citation type="submission" date="2019-07" db="EMBL/GenBank/DDBJ databases">
        <title>De Novo Assembly of kiwifruit Actinidia rufa.</title>
        <authorList>
            <person name="Sugita-Konishi S."/>
            <person name="Sato K."/>
            <person name="Mori E."/>
            <person name="Abe Y."/>
            <person name="Kisaki G."/>
            <person name="Hamano K."/>
            <person name="Suezawa K."/>
            <person name="Otani M."/>
            <person name="Fukuda T."/>
            <person name="Manabe T."/>
            <person name="Gomi K."/>
            <person name="Tabuchi M."/>
            <person name="Akimitsu K."/>
            <person name="Kataoka I."/>
        </authorList>
    </citation>
    <scope>NUCLEOTIDE SEQUENCE [LARGE SCALE GENOMIC DNA]</scope>
    <source>
        <strain evidence="3">cv. Fuchu</strain>
    </source>
</reference>
<dbReference type="PANTHER" id="PTHR33670">
    <property type="entry name" value="SPLICING FACTOR, PROLINE- AND GLUTAMINE-RICH-LIKE"/>
    <property type="match status" value="1"/>
</dbReference>
<dbReference type="EMBL" id="BJWL01000001">
    <property type="protein sequence ID" value="GFY80803.1"/>
    <property type="molecule type" value="Genomic_DNA"/>
</dbReference>
<comment type="caution">
    <text evidence="2">The sequence shown here is derived from an EMBL/GenBank/DDBJ whole genome shotgun (WGS) entry which is preliminary data.</text>
</comment>
<dbReference type="PANTHER" id="PTHR33670:SF15">
    <property type="entry name" value="OS02G0797600 PROTEIN"/>
    <property type="match status" value="1"/>
</dbReference>
<keyword evidence="3" id="KW-1185">Reference proteome</keyword>
<evidence type="ECO:0000313" key="3">
    <source>
        <dbReference type="Proteomes" id="UP000585474"/>
    </source>
</evidence>
<organism evidence="2 3">
    <name type="scientific">Actinidia rufa</name>
    <dbReference type="NCBI Taxonomy" id="165716"/>
    <lineage>
        <taxon>Eukaryota</taxon>
        <taxon>Viridiplantae</taxon>
        <taxon>Streptophyta</taxon>
        <taxon>Embryophyta</taxon>
        <taxon>Tracheophyta</taxon>
        <taxon>Spermatophyta</taxon>
        <taxon>Magnoliopsida</taxon>
        <taxon>eudicotyledons</taxon>
        <taxon>Gunneridae</taxon>
        <taxon>Pentapetalae</taxon>
        <taxon>asterids</taxon>
        <taxon>Ericales</taxon>
        <taxon>Actinidiaceae</taxon>
        <taxon>Actinidia</taxon>
    </lineage>
</organism>
<dbReference type="AlphaFoldDB" id="A0A7J0E2P8"/>
<sequence length="171" mass="18609">MVSTAVHRSQDCLLRPNRFPSEATPTPSSSLFKPHRNPNPDSQSARSSRRKPSPVGSPVPRFPAKNLVTGEAKIIKRGEEIPPSPEAKKSNRRFRGENLVVCSTDRLGPDPETVENQVRVSDSKVVVGLYAGSATFLASPPASSLPVPAFFTKKKNNNVATSDIRRLLNLV</sequence>
<protein>
    <submittedName>
        <fullName evidence="2">Uncharacterized protein</fullName>
    </submittedName>
</protein>
<accession>A0A7J0E2P8</accession>
<name>A0A7J0E2P8_9ERIC</name>
<proteinExistence type="predicted"/>
<evidence type="ECO:0000256" key="1">
    <source>
        <dbReference type="SAM" id="MobiDB-lite"/>
    </source>
</evidence>
<dbReference type="Proteomes" id="UP000585474">
    <property type="component" value="Unassembled WGS sequence"/>
</dbReference>
<dbReference type="OrthoDB" id="1935097at2759"/>
<evidence type="ECO:0000313" key="2">
    <source>
        <dbReference type="EMBL" id="GFY80803.1"/>
    </source>
</evidence>
<gene>
    <name evidence="2" type="ORF">Acr_01g0006120</name>
</gene>